<dbReference type="InterPro" id="IPR056726">
    <property type="entry name" value="DUF7824"/>
</dbReference>
<organism evidence="3 4">
    <name type="scientific">Solirubrobacter pauli</name>
    <dbReference type="NCBI Taxonomy" id="166793"/>
    <lineage>
        <taxon>Bacteria</taxon>
        <taxon>Bacillati</taxon>
        <taxon>Actinomycetota</taxon>
        <taxon>Thermoleophilia</taxon>
        <taxon>Solirubrobacterales</taxon>
        <taxon>Solirubrobacteraceae</taxon>
        <taxon>Solirubrobacter</taxon>
    </lineage>
</organism>
<dbReference type="Pfam" id="PF25148">
    <property type="entry name" value="DUF7824"/>
    <property type="match status" value="1"/>
</dbReference>
<dbReference type="InterPro" id="IPR045472">
    <property type="entry name" value="DUF6493"/>
</dbReference>
<dbReference type="AlphaFoldDB" id="A0A660LAJ6"/>
<sequence>MTLPHPRLRPATRSVWNASPVLGGIIERDPRRVARELHGLTEAERRALAPELLRYARSRPGMENEPTVHVGLVGTATLKEIRRFGGWSASMIDAEHGLAVLLDRRPSWLQAYAEWRLTAESFESPWSLVRGLVRAGAIERPGAPYLSALVREGRKAYSEDRGAAELVADDPELLEREVWDLLTSDTGDESLRAADVHNEWAPGAGWGDLMRERLPRERLLDAILDGLANDMVAYRATWHTKLWKDLAPTVEERAQRADRLRALLGAAAEPVVAFAVAELGRAKVRVPAEALSPALAASSKATVRGALKLLDHDPGAATIALGHPDAALQGHVLDRLERWGLDAAARDGLLRHLDLLAATVRPRAEALLGVALPAAEEVVAVDVSGIPEAIRVALNFGGPLPPAPIPGEPLLGEPVAPIATLEELAASLEERHVYGPPFPEAERQLDAILRHCGTREPFDGPLAPLVEPLRELVADGWLVWPRGVAASWLTGTEPRLREETKAVSYLRVAVVGTRAARGEAGPLLALPTHAGAWIDPRVLVERVAAAGTRVDEIELAQAFLRLAPDHRADALAAAADLPGAAGAAVRCALGGEPVDGGGWAADAARAVAGITPIEVHVERHSTQWGERFRARVTGPGGDGPLGEALGDVAGDRFCDSHDFPARSDLAAAAAIGRISQYLDGTEAVATAGELLPRLLPAREPIAPLTLRFLVLALGSGAPVEHLLAVDVLIAAIEDGRVDALPPEDVDMLKPNRLAARLTTIAEAGPLHRAVVRELLDASIHLVPARSGPLLVLFDELCAQTGVGPTHARAHLGTLKHKAAKALLRREGTPPPQEAQLALAARVRRARRWMERT</sequence>
<protein>
    <recommendedName>
        <fullName evidence="5">XPB/Ssl2-like helicase family protein</fullName>
    </recommendedName>
</protein>
<evidence type="ECO:0000259" key="1">
    <source>
        <dbReference type="Pfam" id="PF20103"/>
    </source>
</evidence>
<evidence type="ECO:0000313" key="4">
    <source>
        <dbReference type="Proteomes" id="UP000278962"/>
    </source>
</evidence>
<keyword evidence="4" id="KW-1185">Reference proteome</keyword>
<proteinExistence type="predicted"/>
<dbReference type="Pfam" id="PF20103">
    <property type="entry name" value="DUF6493"/>
    <property type="match status" value="1"/>
</dbReference>
<name>A0A660LAJ6_9ACTN</name>
<comment type="caution">
    <text evidence="3">The sequence shown here is derived from an EMBL/GenBank/DDBJ whole genome shotgun (WGS) entry which is preliminary data.</text>
</comment>
<feature type="domain" description="DUF6493" evidence="1">
    <location>
        <begin position="86"/>
        <end position="277"/>
    </location>
</feature>
<evidence type="ECO:0008006" key="5">
    <source>
        <dbReference type="Google" id="ProtNLM"/>
    </source>
</evidence>
<evidence type="ECO:0000313" key="3">
    <source>
        <dbReference type="EMBL" id="RKQ91589.1"/>
    </source>
</evidence>
<gene>
    <name evidence="3" type="ORF">C8N24_1412</name>
</gene>
<feature type="domain" description="DUF7824" evidence="2">
    <location>
        <begin position="503"/>
        <end position="575"/>
    </location>
</feature>
<dbReference type="Proteomes" id="UP000278962">
    <property type="component" value="Unassembled WGS sequence"/>
</dbReference>
<evidence type="ECO:0000259" key="2">
    <source>
        <dbReference type="Pfam" id="PF25148"/>
    </source>
</evidence>
<accession>A0A660LAJ6</accession>
<dbReference type="EMBL" id="RBIL01000001">
    <property type="protein sequence ID" value="RKQ91589.1"/>
    <property type="molecule type" value="Genomic_DNA"/>
</dbReference>
<reference evidence="3 4" key="1">
    <citation type="submission" date="2018-10" db="EMBL/GenBank/DDBJ databases">
        <title>Genomic Encyclopedia of Archaeal and Bacterial Type Strains, Phase II (KMG-II): from individual species to whole genera.</title>
        <authorList>
            <person name="Goeker M."/>
        </authorList>
    </citation>
    <scope>NUCLEOTIDE SEQUENCE [LARGE SCALE GENOMIC DNA]</scope>
    <source>
        <strain evidence="3 4">DSM 14954</strain>
    </source>
</reference>